<dbReference type="Proteomes" id="UP000000662">
    <property type="component" value="Chromosome 2"/>
</dbReference>
<accession>Q0B5T1</accession>
<reference evidence="2" key="1">
    <citation type="submission" date="2006-08" db="EMBL/GenBank/DDBJ databases">
        <title>Complete sequence of Chromosome 2 of Burkholderia cepacia AMMD.</title>
        <authorList>
            <consortium name="US DOE Joint Genome Institute"/>
            <person name="Copeland A."/>
            <person name="Lucas S."/>
            <person name="Lapidus A."/>
            <person name="Barry K."/>
            <person name="Detter J.C."/>
            <person name="Glavina del Rio T."/>
            <person name="Hammon N."/>
            <person name="Israni S."/>
            <person name="Pitluck S."/>
            <person name="Bruce D."/>
            <person name="Chain P."/>
            <person name="Malfatti S."/>
            <person name="Shin M."/>
            <person name="Vergez L."/>
            <person name="Schmutz J."/>
            <person name="Larimer F."/>
            <person name="Land M."/>
            <person name="Hauser L."/>
            <person name="Kyrpides N."/>
            <person name="Kim E."/>
            <person name="Parke J."/>
            <person name="Coenye T."/>
            <person name="Konstantinidis K."/>
            <person name="Ramette A."/>
            <person name="Tiedje J."/>
            <person name="Richardson P."/>
        </authorList>
    </citation>
    <scope>NUCLEOTIDE SEQUENCE</scope>
    <source>
        <strain evidence="2">AMMD</strain>
    </source>
</reference>
<evidence type="ECO:0000313" key="3">
    <source>
        <dbReference type="Proteomes" id="UP000000662"/>
    </source>
</evidence>
<proteinExistence type="predicted"/>
<dbReference type="KEGG" id="bam:Bamb_4943"/>
<protein>
    <submittedName>
        <fullName evidence="2">Uncharacterized protein</fullName>
    </submittedName>
</protein>
<gene>
    <name evidence="2" type="ordered locus">Bamb_4943</name>
</gene>
<evidence type="ECO:0000313" key="2">
    <source>
        <dbReference type="EMBL" id="ABI90492.1"/>
    </source>
</evidence>
<organism evidence="2 3">
    <name type="scientific">Burkholderia ambifaria (strain ATCC BAA-244 / DSM 16087 / CCUG 44356 / LMG 19182 / AMMD)</name>
    <name type="common">Burkholderia cepacia (strain AMMD)</name>
    <dbReference type="NCBI Taxonomy" id="339670"/>
    <lineage>
        <taxon>Bacteria</taxon>
        <taxon>Pseudomonadati</taxon>
        <taxon>Pseudomonadota</taxon>
        <taxon>Betaproteobacteria</taxon>
        <taxon>Burkholderiales</taxon>
        <taxon>Burkholderiaceae</taxon>
        <taxon>Burkholderia</taxon>
        <taxon>Burkholderia cepacia complex</taxon>
    </lineage>
</organism>
<evidence type="ECO:0000256" key="1">
    <source>
        <dbReference type="SAM" id="MobiDB-lite"/>
    </source>
</evidence>
<name>Q0B5T1_BURCM</name>
<feature type="compositionally biased region" description="Basic and acidic residues" evidence="1">
    <location>
        <begin position="16"/>
        <end position="51"/>
    </location>
</feature>
<feature type="region of interest" description="Disordered" evidence="1">
    <location>
        <begin position="1"/>
        <end position="55"/>
    </location>
</feature>
<dbReference type="AlphaFoldDB" id="Q0B5T1"/>
<dbReference type="EMBL" id="CP000441">
    <property type="protein sequence ID" value="ABI90492.1"/>
    <property type="molecule type" value="Genomic_DNA"/>
</dbReference>
<keyword evidence="3" id="KW-1185">Reference proteome</keyword>
<sequence length="114" mass="13118">MAGGDPLRGPRYAFRPTDRKRGRDHRSSQPDKPPDYRRTGEIDLPRFDDPTNRGAQWSEYSAGIIEREKCCKPLIRIKLSRRPTLAERARKRCSTRLCAEGRAIRIDYPFSASA</sequence>